<dbReference type="CDD" id="cd05252">
    <property type="entry name" value="CDP_GD_SDR_e"/>
    <property type="match status" value="1"/>
</dbReference>
<dbReference type="Pfam" id="PF16363">
    <property type="entry name" value="GDP_Man_Dehyd"/>
    <property type="match status" value="1"/>
</dbReference>
<dbReference type="Gene3D" id="3.90.25.10">
    <property type="entry name" value="UDP-galactose 4-epimerase, domain 1"/>
    <property type="match status" value="1"/>
</dbReference>
<dbReference type="SUPFAM" id="SSF51735">
    <property type="entry name" value="NAD(P)-binding Rossmann-fold domains"/>
    <property type="match status" value="1"/>
</dbReference>
<proteinExistence type="predicted"/>
<keyword evidence="2" id="KW-0456">Lyase</keyword>
<dbReference type="Proteomes" id="UP000640274">
    <property type="component" value="Unassembled WGS sequence"/>
</dbReference>
<keyword evidence="3" id="KW-1185">Reference proteome</keyword>
<dbReference type="PANTHER" id="PTHR43000">
    <property type="entry name" value="DTDP-D-GLUCOSE 4,6-DEHYDRATASE-RELATED"/>
    <property type="match status" value="1"/>
</dbReference>
<gene>
    <name evidence="2" type="primary">rfbG</name>
    <name evidence="2" type="ORF">JFN88_16005</name>
</gene>
<dbReference type="RefSeq" id="WP_199020262.1">
    <property type="nucleotide sequence ID" value="NZ_JAELUP010000089.1"/>
</dbReference>
<dbReference type="EMBL" id="JAELUP010000089">
    <property type="protein sequence ID" value="MBJ6362723.1"/>
    <property type="molecule type" value="Genomic_DNA"/>
</dbReference>
<dbReference type="InterPro" id="IPR013445">
    <property type="entry name" value="CDP_4_6_deHydtase"/>
</dbReference>
<dbReference type="EC" id="4.2.1.45" evidence="2"/>
<name>A0A934MRB4_9BACL</name>
<reference evidence="2" key="1">
    <citation type="submission" date="2020-12" db="EMBL/GenBank/DDBJ databases">
        <authorList>
            <person name="Huq M.A."/>
        </authorList>
    </citation>
    <scope>NUCLEOTIDE SEQUENCE</scope>
    <source>
        <strain evidence="2">MAHUQ-46</strain>
    </source>
</reference>
<organism evidence="2 3">
    <name type="scientific">Paenibacillus roseus</name>
    <dbReference type="NCBI Taxonomy" id="2798579"/>
    <lineage>
        <taxon>Bacteria</taxon>
        <taxon>Bacillati</taxon>
        <taxon>Bacillota</taxon>
        <taxon>Bacilli</taxon>
        <taxon>Bacillales</taxon>
        <taxon>Paenibacillaceae</taxon>
        <taxon>Paenibacillus</taxon>
    </lineage>
</organism>
<feature type="domain" description="NAD(P)-binding" evidence="1">
    <location>
        <begin position="11"/>
        <end position="330"/>
    </location>
</feature>
<evidence type="ECO:0000313" key="2">
    <source>
        <dbReference type="EMBL" id="MBJ6362723.1"/>
    </source>
</evidence>
<dbReference type="NCBIfam" id="TIGR02622">
    <property type="entry name" value="CDP_4_6_dhtase"/>
    <property type="match status" value="1"/>
</dbReference>
<dbReference type="InterPro" id="IPR016040">
    <property type="entry name" value="NAD(P)-bd_dom"/>
</dbReference>
<evidence type="ECO:0000259" key="1">
    <source>
        <dbReference type="Pfam" id="PF16363"/>
    </source>
</evidence>
<evidence type="ECO:0000313" key="3">
    <source>
        <dbReference type="Proteomes" id="UP000640274"/>
    </source>
</evidence>
<sequence>MSNFWKGRKVLVTGHTGFKGSWLSVWLHSLGAEVTGYALAPAHEASLFARCEGESWMKSVISDIRDYPALARTVREAQPEVVIHMAAQPLVRHSYRAPVHTYEVNVMGTVHVLEAVREAALDGASIRAVLNVTTDKCYENREWPWGYRENDALGGYDPYSNSKACSELVTSAYRSSYFNPAHYERHGVGVATARAGNVIGGGDLSEDRLLPDCVRALQGNQKLRIRSPYATRPWQHVLEPLHGYILLAQKLVERGPAGAGAWNFGPDEESVRNVEWVAAKVGELWGNPSFHERDDQAHPHEAADLKLDSSKARRELGWRPRWKVERALEKTIEWFQELAKGTPAKALCLRQIDEYGRDG</sequence>
<dbReference type="AlphaFoldDB" id="A0A934MRB4"/>
<comment type="caution">
    <text evidence="2">The sequence shown here is derived from an EMBL/GenBank/DDBJ whole genome shotgun (WGS) entry which is preliminary data.</text>
</comment>
<dbReference type="InterPro" id="IPR036291">
    <property type="entry name" value="NAD(P)-bd_dom_sf"/>
</dbReference>
<dbReference type="Gene3D" id="3.40.50.720">
    <property type="entry name" value="NAD(P)-binding Rossmann-like Domain"/>
    <property type="match status" value="1"/>
</dbReference>
<protein>
    <submittedName>
        <fullName evidence="2">CDP-glucose 4,6-dehydratase</fullName>
        <ecNumber evidence="2">4.2.1.45</ecNumber>
    </submittedName>
</protein>
<accession>A0A934MRB4</accession>
<dbReference type="GO" id="GO:0047733">
    <property type="term" value="F:CDP-glucose 4,6-dehydratase activity"/>
    <property type="evidence" value="ECO:0007669"/>
    <property type="project" value="UniProtKB-EC"/>
</dbReference>